<keyword evidence="6" id="KW-1015">Disulfide bond</keyword>
<dbReference type="PANTHER" id="PTHR10083">
    <property type="entry name" value="KUNITZ-TYPE PROTEASE INHIBITOR-RELATED"/>
    <property type="match status" value="1"/>
</dbReference>
<dbReference type="PROSITE" id="PS50279">
    <property type="entry name" value="BPTI_KUNITZ_2"/>
    <property type="match status" value="1"/>
</dbReference>
<comment type="subcellular location">
    <subcellularLocation>
        <location evidence="1">Secreted</location>
    </subcellularLocation>
</comment>
<dbReference type="OrthoDB" id="6516691at2759"/>
<dbReference type="GO" id="GO:0005615">
    <property type="term" value="C:extracellular space"/>
    <property type="evidence" value="ECO:0007669"/>
    <property type="project" value="TreeGrafter"/>
</dbReference>
<keyword evidence="9" id="KW-1185">Reference proteome</keyword>
<dbReference type="InterPro" id="IPR020901">
    <property type="entry name" value="Prtase_inh_Kunz-CS"/>
</dbReference>
<name>A0A3S3PU15_9ACAR</name>
<gene>
    <name evidence="8" type="ORF">B4U79_08529</name>
</gene>
<dbReference type="EMBL" id="NCKU01003091">
    <property type="protein sequence ID" value="RWS08192.1"/>
    <property type="molecule type" value="Genomic_DNA"/>
</dbReference>
<dbReference type="InterPro" id="IPR050098">
    <property type="entry name" value="TFPI/VKTCI-like"/>
</dbReference>
<evidence type="ECO:0000256" key="3">
    <source>
        <dbReference type="ARBA" id="ARBA00022690"/>
    </source>
</evidence>
<dbReference type="PANTHER" id="PTHR10083:SF374">
    <property type="entry name" value="BPTI_KUNITZ INHIBITOR DOMAIN-CONTAINING PROTEIN"/>
    <property type="match status" value="1"/>
</dbReference>
<dbReference type="SUPFAM" id="SSF57362">
    <property type="entry name" value="BPTI-like"/>
    <property type="match status" value="1"/>
</dbReference>
<evidence type="ECO:0000313" key="8">
    <source>
        <dbReference type="EMBL" id="RWS08192.1"/>
    </source>
</evidence>
<dbReference type="AlphaFoldDB" id="A0A3S3PU15"/>
<dbReference type="GO" id="GO:0004867">
    <property type="term" value="F:serine-type endopeptidase inhibitor activity"/>
    <property type="evidence" value="ECO:0007669"/>
    <property type="project" value="UniProtKB-KW"/>
</dbReference>
<dbReference type="FunFam" id="4.10.410.10:FF:000020">
    <property type="entry name" value="Collagen, type VI, alpha 3"/>
    <property type="match status" value="1"/>
</dbReference>
<evidence type="ECO:0000256" key="2">
    <source>
        <dbReference type="ARBA" id="ARBA00022525"/>
    </source>
</evidence>
<keyword evidence="3" id="KW-0646">Protease inhibitor</keyword>
<comment type="caution">
    <text evidence="8">The sequence shown here is derived from an EMBL/GenBank/DDBJ whole genome shotgun (WGS) entry which is preliminary data.</text>
</comment>
<dbReference type="CDD" id="cd00109">
    <property type="entry name" value="Kunitz-type"/>
    <property type="match status" value="1"/>
</dbReference>
<evidence type="ECO:0000256" key="4">
    <source>
        <dbReference type="ARBA" id="ARBA00022737"/>
    </source>
</evidence>
<reference evidence="8 9" key="1">
    <citation type="journal article" date="2018" name="Gigascience">
        <title>Genomes of trombidid mites reveal novel predicted allergens and laterally-transferred genes associated with secondary metabolism.</title>
        <authorList>
            <person name="Dong X."/>
            <person name="Chaisiri K."/>
            <person name="Xia D."/>
            <person name="Armstrong S.D."/>
            <person name="Fang Y."/>
            <person name="Donnelly M.J."/>
            <person name="Kadowaki T."/>
            <person name="McGarry J.W."/>
            <person name="Darby A.C."/>
            <person name="Makepeace B.L."/>
        </authorList>
    </citation>
    <scope>NUCLEOTIDE SEQUENCE [LARGE SCALE GENOMIC DNA]</scope>
    <source>
        <strain evidence="8">UoL-WK</strain>
    </source>
</reference>
<keyword evidence="4" id="KW-0677">Repeat</keyword>
<evidence type="ECO:0000313" key="9">
    <source>
        <dbReference type="Proteomes" id="UP000285301"/>
    </source>
</evidence>
<dbReference type="STRING" id="1965070.A0A3S3PU15"/>
<proteinExistence type="predicted"/>
<evidence type="ECO:0000256" key="5">
    <source>
        <dbReference type="ARBA" id="ARBA00022900"/>
    </source>
</evidence>
<dbReference type="InterPro" id="IPR036880">
    <property type="entry name" value="Kunitz_BPTI_sf"/>
</dbReference>
<feature type="domain" description="BPTI/Kunitz inhibitor" evidence="7">
    <location>
        <begin position="44"/>
        <end position="95"/>
    </location>
</feature>
<dbReference type="Gene3D" id="4.10.410.10">
    <property type="entry name" value="Pancreatic trypsin inhibitor Kunitz domain"/>
    <property type="match status" value="1"/>
</dbReference>
<dbReference type="InterPro" id="IPR002223">
    <property type="entry name" value="Kunitz_BPTI"/>
</dbReference>
<protein>
    <submittedName>
        <fullName evidence="8">Chymotrypsin inhibitor-like protein</fullName>
    </submittedName>
</protein>
<evidence type="ECO:0000259" key="7">
    <source>
        <dbReference type="PROSITE" id="PS50279"/>
    </source>
</evidence>
<sequence length="98" mass="11308">MWHVRFIYFLSLFSKINYCPARCLNFIFIVALAFTLTSINEEACREAAKVTGPCKAAFRMYSYNRGSGTCEEFTYGGCGGTRNRFETFQECVQRCHKK</sequence>
<keyword evidence="5" id="KW-0722">Serine protease inhibitor</keyword>
<dbReference type="PROSITE" id="PS00280">
    <property type="entry name" value="BPTI_KUNITZ_1"/>
    <property type="match status" value="1"/>
</dbReference>
<dbReference type="Proteomes" id="UP000285301">
    <property type="component" value="Unassembled WGS sequence"/>
</dbReference>
<accession>A0A3S3PU15</accession>
<keyword evidence="2" id="KW-0964">Secreted</keyword>
<organism evidence="8 9">
    <name type="scientific">Dinothrombium tinctorium</name>
    <dbReference type="NCBI Taxonomy" id="1965070"/>
    <lineage>
        <taxon>Eukaryota</taxon>
        <taxon>Metazoa</taxon>
        <taxon>Ecdysozoa</taxon>
        <taxon>Arthropoda</taxon>
        <taxon>Chelicerata</taxon>
        <taxon>Arachnida</taxon>
        <taxon>Acari</taxon>
        <taxon>Acariformes</taxon>
        <taxon>Trombidiformes</taxon>
        <taxon>Prostigmata</taxon>
        <taxon>Anystina</taxon>
        <taxon>Parasitengona</taxon>
        <taxon>Trombidioidea</taxon>
        <taxon>Trombidiidae</taxon>
        <taxon>Dinothrombium</taxon>
    </lineage>
</organism>
<dbReference type="Pfam" id="PF00014">
    <property type="entry name" value="Kunitz_BPTI"/>
    <property type="match status" value="1"/>
</dbReference>
<evidence type="ECO:0000256" key="6">
    <source>
        <dbReference type="ARBA" id="ARBA00023157"/>
    </source>
</evidence>
<evidence type="ECO:0000256" key="1">
    <source>
        <dbReference type="ARBA" id="ARBA00004613"/>
    </source>
</evidence>
<dbReference type="PRINTS" id="PR00759">
    <property type="entry name" value="BASICPTASE"/>
</dbReference>
<dbReference type="SMART" id="SM00131">
    <property type="entry name" value="KU"/>
    <property type="match status" value="1"/>
</dbReference>